<dbReference type="OrthoDB" id="687730at2759"/>
<dbReference type="Gene3D" id="2.60.200.20">
    <property type="match status" value="1"/>
</dbReference>
<dbReference type="AlphaFoldDB" id="G0W8M1"/>
<dbReference type="GeneID" id="11496604"/>
<feature type="compositionally biased region" description="Polar residues" evidence="1">
    <location>
        <begin position="10"/>
        <end position="32"/>
    </location>
</feature>
<feature type="compositionally biased region" description="Polar residues" evidence="1">
    <location>
        <begin position="90"/>
        <end position="102"/>
    </location>
</feature>
<evidence type="ECO:0000313" key="4">
    <source>
        <dbReference type="Proteomes" id="UP000000689"/>
    </source>
</evidence>
<dbReference type="InterPro" id="IPR051176">
    <property type="entry name" value="Cent_Immune-Sig_Mod"/>
</dbReference>
<feature type="compositionally biased region" description="Low complexity" evidence="1">
    <location>
        <begin position="43"/>
        <end position="54"/>
    </location>
</feature>
<keyword evidence="4" id="KW-1185">Reference proteome</keyword>
<protein>
    <recommendedName>
        <fullName evidence="2">FHA domain-containing protein</fullName>
    </recommendedName>
</protein>
<dbReference type="SMART" id="SM00240">
    <property type="entry name" value="FHA"/>
    <property type="match status" value="1"/>
</dbReference>
<dbReference type="KEGG" id="ndi:NDAI_0C04730"/>
<dbReference type="Proteomes" id="UP000000689">
    <property type="component" value="Chromosome 3"/>
</dbReference>
<dbReference type="Pfam" id="PF00498">
    <property type="entry name" value="FHA"/>
    <property type="match status" value="1"/>
</dbReference>
<dbReference type="SUPFAM" id="SSF49879">
    <property type="entry name" value="SMAD/FHA domain"/>
    <property type="match status" value="1"/>
</dbReference>
<evidence type="ECO:0000259" key="2">
    <source>
        <dbReference type="PROSITE" id="PS50006"/>
    </source>
</evidence>
<evidence type="ECO:0000313" key="3">
    <source>
        <dbReference type="EMBL" id="CCD24132.1"/>
    </source>
</evidence>
<feature type="region of interest" description="Disordered" evidence="1">
    <location>
        <begin position="473"/>
        <end position="504"/>
    </location>
</feature>
<gene>
    <name evidence="3" type="primary">NDAI0C04730</name>
    <name evidence="3" type="ordered locus">NDAI_0C04730</name>
</gene>
<dbReference type="GO" id="GO:0005793">
    <property type="term" value="C:endoplasmic reticulum-Golgi intermediate compartment"/>
    <property type="evidence" value="ECO:0007669"/>
    <property type="project" value="EnsemblFungi"/>
</dbReference>
<dbReference type="eggNOG" id="KOG3872">
    <property type="taxonomic scope" value="Eukaryota"/>
</dbReference>
<organism evidence="3 4">
    <name type="scientific">Naumovozyma dairenensis (strain ATCC 10597 / BCRC 20456 / CBS 421 / NBRC 0211 / NRRL Y-12639)</name>
    <name type="common">Saccharomyces dairenensis</name>
    <dbReference type="NCBI Taxonomy" id="1071378"/>
    <lineage>
        <taxon>Eukaryota</taxon>
        <taxon>Fungi</taxon>
        <taxon>Dikarya</taxon>
        <taxon>Ascomycota</taxon>
        <taxon>Saccharomycotina</taxon>
        <taxon>Saccharomycetes</taxon>
        <taxon>Saccharomycetales</taxon>
        <taxon>Saccharomycetaceae</taxon>
        <taxon>Naumovozyma</taxon>
    </lineage>
</organism>
<dbReference type="PANTHER" id="PTHR15715:SF37">
    <property type="entry name" value="LD47843P"/>
    <property type="match status" value="1"/>
</dbReference>
<dbReference type="GO" id="GO:0031929">
    <property type="term" value="P:TOR signaling"/>
    <property type="evidence" value="ECO:0007669"/>
    <property type="project" value="EnsemblFungi"/>
</dbReference>
<dbReference type="InterPro" id="IPR000253">
    <property type="entry name" value="FHA_dom"/>
</dbReference>
<proteinExistence type="predicted"/>
<dbReference type="GO" id="GO:0005789">
    <property type="term" value="C:endoplasmic reticulum membrane"/>
    <property type="evidence" value="ECO:0007669"/>
    <property type="project" value="EnsemblFungi"/>
</dbReference>
<dbReference type="RefSeq" id="XP_003669375.1">
    <property type="nucleotide sequence ID" value="XM_003669327.1"/>
</dbReference>
<dbReference type="InterPro" id="IPR008984">
    <property type="entry name" value="SMAD_FHA_dom_sf"/>
</dbReference>
<dbReference type="EMBL" id="HE580269">
    <property type="protein sequence ID" value="CCD24132.1"/>
    <property type="molecule type" value="Genomic_DNA"/>
</dbReference>
<feature type="region of interest" description="Disordered" evidence="1">
    <location>
        <begin position="73"/>
        <end position="108"/>
    </location>
</feature>
<sequence>MKRRPPPHTSSPNTRRMSPNNKASPSIKTALSSPLADRRTRTRSNSRSTGSRSGIDFVPDQIIDSPSLQLPQQIEDQDQDQDQEQEQDHGNSTAANTDQLQRNEPLENSMRNKYTHIVILKPLNNTFETKFLVIPFKPDVLKLGRPVANNNNITNSNGIIRSVQSPASLVRTDNGNFDSRVLSRNHASLTCDPESGKILLRDLNSSNGTFLNNVKISSDKEVELNIGDVIDLGTDIDNKFEHRKISAFVEDISVIPLINGNPNHIVTRNDDLHVQKMQSPTTAKQRQNNSYGNNPRMNMAMNAQRAAFEAAMFGDVNNSDLDESILGEETEILSGIFINNSVGTSPNLINIIKTLNTEISLEKKENDKLNAMQTFLEYYVGDLDNIQKGIITSHDKQLNKFTASLKKSLAEKHGILIQDCKDQMDKVSTERDTVYDLIKVQRMENDKYLQKMEQELLSARNLLQREKDKNLLLMNKKRSSSSKNTLTPIEDSTHTASEDDTLNLNKTENDFDTIKNTSTTANDGTIMSNWKVNVSIGAVAIGLVAIGAKLYPK</sequence>
<dbReference type="STRING" id="1071378.G0W8M1"/>
<dbReference type="HOGENOM" id="CLU_031992_1_0_1"/>
<feature type="compositionally biased region" description="Acidic residues" evidence="1">
    <location>
        <begin position="75"/>
        <end position="85"/>
    </location>
</feature>
<evidence type="ECO:0000256" key="1">
    <source>
        <dbReference type="SAM" id="MobiDB-lite"/>
    </source>
</evidence>
<feature type="region of interest" description="Disordered" evidence="1">
    <location>
        <begin position="1"/>
        <end position="60"/>
    </location>
</feature>
<reference evidence="3 4" key="1">
    <citation type="journal article" date="2011" name="Proc. Natl. Acad. Sci. U.S.A.">
        <title>Evolutionary erosion of yeast sex chromosomes by mating-type switching accidents.</title>
        <authorList>
            <person name="Gordon J.L."/>
            <person name="Armisen D."/>
            <person name="Proux-Wera E."/>
            <person name="Oheigeartaigh S.S."/>
            <person name="Byrne K.P."/>
            <person name="Wolfe K.H."/>
        </authorList>
    </citation>
    <scope>NUCLEOTIDE SEQUENCE [LARGE SCALE GENOMIC DNA]</scope>
    <source>
        <strain evidence="4">ATCC 10597 / BCRC 20456 / CBS 421 / NBRC 0211 / NRRL Y-12639</strain>
    </source>
</reference>
<dbReference type="PANTHER" id="PTHR15715">
    <property type="entry name" value="CENTROSOMAL PROTEIN OF 170 KDA"/>
    <property type="match status" value="1"/>
</dbReference>
<name>G0W8M1_NAUDC</name>
<dbReference type="PROSITE" id="PS50006">
    <property type="entry name" value="FHA_DOMAIN"/>
    <property type="match status" value="1"/>
</dbReference>
<feature type="domain" description="FHA" evidence="2">
    <location>
        <begin position="141"/>
        <end position="216"/>
    </location>
</feature>
<accession>G0W8M1</accession>
<dbReference type="GO" id="GO:0000321">
    <property type="term" value="P:re-entry into mitotic cell cycle after pheromone arrest"/>
    <property type="evidence" value="ECO:0007669"/>
    <property type="project" value="EnsemblFungi"/>
</dbReference>